<evidence type="ECO:0000259" key="7">
    <source>
        <dbReference type="Pfam" id="PF01958"/>
    </source>
</evidence>
<comment type="pathway">
    <text evidence="6">Cofactor biosynthesis; NAD(+) biosynthesis; iminoaspartate from L-aspartate (dehydrogenase route): step 1/1.</text>
</comment>
<evidence type="ECO:0000313" key="9">
    <source>
        <dbReference type="EMBL" id="MFD1706549.1"/>
    </source>
</evidence>
<evidence type="ECO:0000259" key="8">
    <source>
        <dbReference type="Pfam" id="PF03447"/>
    </source>
</evidence>
<evidence type="ECO:0000256" key="3">
    <source>
        <dbReference type="ARBA" id="ARBA00022857"/>
    </source>
</evidence>
<comment type="similarity">
    <text evidence="1 6">Belongs to the L-aspartate dehydrogenase family.</text>
</comment>
<keyword evidence="3 6" id="KW-0521">NADP</keyword>
<feature type="binding site" evidence="6">
    <location>
        <position position="126"/>
    </location>
    <ligand>
        <name>NAD(+)</name>
        <dbReference type="ChEBI" id="CHEBI:57540"/>
    </ligand>
</feature>
<dbReference type="InterPro" id="IPR005106">
    <property type="entry name" value="Asp/hSer_DH_NAD-bd"/>
</dbReference>
<protein>
    <recommendedName>
        <fullName evidence="6">L-aspartate dehydrogenase</fullName>
        <ecNumber evidence="6">1.4.1.21</ecNumber>
    </recommendedName>
</protein>
<dbReference type="Gene3D" id="3.40.50.720">
    <property type="entry name" value="NAD(P)-binding Rossmann-like Domain"/>
    <property type="match status" value="1"/>
</dbReference>
<evidence type="ECO:0000256" key="5">
    <source>
        <dbReference type="ARBA" id="ARBA00023027"/>
    </source>
</evidence>
<reference evidence="10" key="1">
    <citation type="journal article" date="2019" name="Int. J. Syst. Evol. Microbiol.">
        <title>The Global Catalogue of Microorganisms (GCM) 10K type strain sequencing project: providing services to taxonomists for standard genome sequencing and annotation.</title>
        <authorList>
            <consortium name="The Broad Institute Genomics Platform"/>
            <consortium name="The Broad Institute Genome Sequencing Center for Infectious Disease"/>
            <person name="Wu L."/>
            <person name="Ma J."/>
        </authorList>
    </citation>
    <scope>NUCLEOTIDE SEQUENCE [LARGE SCALE GENOMIC DNA]</scope>
    <source>
        <strain evidence="10">CGMCC 1.12295</strain>
    </source>
</reference>
<feature type="domain" description="Aspartate/homoserine dehydrogenase NAD-binding" evidence="8">
    <location>
        <begin position="7"/>
        <end position="123"/>
    </location>
</feature>
<comment type="caution">
    <text evidence="9">The sequence shown here is derived from an EMBL/GenBank/DDBJ whole genome shotgun (WGS) entry which is preliminary data.</text>
</comment>
<accession>A0ABW4KFV0</accession>
<feature type="domain" description="Aspartate dehydrogenase" evidence="7">
    <location>
        <begin position="161"/>
        <end position="248"/>
    </location>
</feature>
<evidence type="ECO:0000256" key="6">
    <source>
        <dbReference type="HAMAP-Rule" id="MF_01265"/>
    </source>
</evidence>
<dbReference type="InterPro" id="IPR020626">
    <property type="entry name" value="Asp_DH_prok"/>
</dbReference>
<evidence type="ECO:0000256" key="1">
    <source>
        <dbReference type="ARBA" id="ARBA00008331"/>
    </source>
</evidence>
<comment type="function">
    <text evidence="6">Specifically catalyzes the NAD or NADP-dependent dehydrogenation of L-aspartate to iminoaspartate.</text>
</comment>
<comment type="catalytic activity">
    <reaction evidence="6">
        <text>L-aspartate + NADP(+) + H2O = oxaloacetate + NH4(+) + NADPH + H(+)</text>
        <dbReference type="Rhea" id="RHEA:11784"/>
        <dbReference type="ChEBI" id="CHEBI:15377"/>
        <dbReference type="ChEBI" id="CHEBI:15378"/>
        <dbReference type="ChEBI" id="CHEBI:16452"/>
        <dbReference type="ChEBI" id="CHEBI:28938"/>
        <dbReference type="ChEBI" id="CHEBI:29991"/>
        <dbReference type="ChEBI" id="CHEBI:57783"/>
        <dbReference type="ChEBI" id="CHEBI:58349"/>
        <dbReference type="EC" id="1.4.1.21"/>
    </reaction>
</comment>
<dbReference type="InterPro" id="IPR011182">
    <property type="entry name" value="L-Asp_DH"/>
</dbReference>
<evidence type="ECO:0000256" key="2">
    <source>
        <dbReference type="ARBA" id="ARBA00022642"/>
    </source>
</evidence>
<dbReference type="HAMAP" id="MF_01265">
    <property type="entry name" value="NadX"/>
    <property type="match status" value="1"/>
</dbReference>
<dbReference type="GO" id="GO:0033735">
    <property type="term" value="F:aspartate dehydrogenase [NAD(P)+] activity"/>
    <property type="evidence" value="ECO:0007669"/>
    <property type="project" value="UniProtKB-EC"/>
</dbReference>
<dbReference type="PIRSF" id="PIRSF005227">
    <property type="entry name" value="Asp_dh_NAD_syn"/>
    <property type="match status" value="1"/>
</dbReference>
<dbReference type="Proteomes" id="UP001597301">
    <property type="component" value="Unassembled WGS sequence"/>
</dbReference>
<dbReference type="NCBIfam" id="TIGR03855">
    <property type="entry name" value="NAD_NadX"/>
    <property type="match status" value="1"/>
</dbReference>
<gene>
    <name evidence="6 9" type="primary">nadX</name>
    <name evidence="9" type="ORF">ACFSCZ_07245</name>
</gene>
<dbReference type="Pfam" id="PF03447">
    <property type="entry name" value="NAD_binding_3"/>
    <property type="match status" value="1"/>
</dbReference>
<dbReference type="NCBIfam" id="NF009829">
    <property type="entry name" value="PRK13303.1-4"/>
    <property type="match status" value="1"/>
</dbReference>
<dbReference type="RefSeq" id="WP_380773168.1">
    <property type="nucleotide sequence ID" value="NZ_JBHUEO010000015.1"/>
</dbReference>
<sequence length="262" mass="27961">MKIGLIGAGNMGIFLLEKINKCGFLPNYSIVSVLDEREKAKNSMPALSEQYGFAFFSHLNAFLTSGIDLVVESSNIQAVHTYAERILREKDLLVISVGALADQLVYKRLLSTAERSGTRLYLPAGAIGGLDAIKAAGITGDLNSVSLISRKPGKALVNGELTEEKVLFSGSASEAIARFPQNANVAITLSLAGIGTDKTKVTIIADPTLETNVHTVQASGSFGKMEFTLQNRPSPDNPKTSHLTALSILSRLQSLKEQTVIG</sequence>
<keyword evidence="10" id="KW-1185">Reference proteome</keyword>
<comment type="catalytic activity">
    <reaction evidence="6">
        <text>L-aspartate + NAD(+) + H2O = oxaloacetate + NH4(+) + NADH + H(+)</text>
        <dbReference type="Rhea" id="RHEA:11788"/>
        <dbReference type="ChEBI" id="CHEBI:15377"/>
        <dbReference type="ChEBI" id="CHEBI:15378"/>
        <dbReference type="ChEBI" id="CHEBI:16452"/>
        <dbReference type="ChEBI" id="CHEBI:28938"/>
        <dbReference type="ChEBI" id="CHEBI:29991"/>
        <dbReference type="ChEBI" id="CHEBI:57540"/>
        <dbReference type="ChEBI" id="CHEBI:57945"/>
        <dbReference type="EC" id="1.4.1.21"/>
    </reaction>
</comment>
<keyword evidence="4 6" id="KW-0560">Oxidoreductase</keyword>
<evidence type="ECO:0000313" key="10">
    <source>
        <dbReference type="Proteomes" id="UP001597301"/>
    </source>
</evidence>
<dbReference type="InterPro" id="IPR002811">
    <property type="entry name" value="Asp_DH"/>
</dbReference>
<feature type="binding site" evidence="6">
    <location>
        <position position="184"/>
    </location>
    <ligand>
        <name>NAD(+)</name>
        <dbReference type="ChEBI" id="CHEBI:57540"/>
    </ligand>
</feature>
<organism evidence="9 10">
    <name type="scientific">Siminovitchia sediminis</name>
    <dbReference type="NCBI Taxonomy" id="1274353"/>
    <lineage>
        <taxon>Bacteria</taxon>
        <taxon>Bacillati</taxon>
        <taxon>Bacillota</taxon>
        <taxon>Bacilli</taxon>
        <taxon>Bacillales</taxon>
        <taxon>Bacillaceae</taxon>
        <taxon>Siminovitchia</taxon>
    </lineage>
</organism>
<name>A0ABW4KFV0_9BACI</name>
<dbReference type="SUPFAM" id="SSF55347">
    <property type="entry name" value="Glyceraldehyde-3-phosphate dehydrogenase-like, C-terminal domain"/>
    <property type="match status" value="1"/>
</dbReference>
<dbReference type="InterPro" id="IPR036291">
    <property type="entry name" value="NAD(P)-bd_dom_sf"/>
</dbReference>
<dbReference type="InterPro" id="IPR022487">
    <property type="entry name" value="Asp_DH_arc"/>
</dbReference>
<dbReference type="Gene3D" id="3.30.360.10">
    <property type="entry name" value="Dihydrodipicolinate Reductase, domain 2"/>
    <property type="match status" value="1"/>
</dbReference>
<dbReference type="EMBL" id="JBHUEO010000015">
    <property type="protein sequence ID" value="MFD1706549.1"/>
    <property type="molecule type" value="Genomic_DNA"/>
</dbReference>
<dbReference type="Pfam" id="PF01958">
    <property type="entry name" value="Asp_DH_C"/>
    <property type="match status" value="1"/>
</dbReference>
<proteinExistence type="inferred from homology"/>
<dbReference type="PANTHER" id="PTHR31873">
    <property type="entry name" value="L-ASPARTATE DEHYDROGENASE-RELATED"/>
    <property type="match status" value="1"/>
</dbReference>
<evidence type="ECO:0000256" key="4">
    <source>
        <dbReference type="ARBA" id="ARBA00023002"/>
    </source>
</evidence>
<dbReference type="PANTHER" id="PTHR31873:SF6">
    <property type="entry name" value="ASPARTATE DEHYDROGENASE DOMAIN-CONTAINING PROTEIN"/>
    <property type="match status" value="1"/>
</dbReference>
<feature type="active site" evidence="6">
    <location>
        <position position="214"/>
    </location>
</feature>
<comment type="miscellaneous">
    <text evidence="6">The iminoaspartate product is unstable in aqueous solution and can decompose to oxaloacetate and ammonia.</text>
</comment>
<keyword evidence="5 6" id="KW-0520">NAD</keyword>
<dbReference type="EC" id="1.4.1.21" evidence="6"/>
<dbReference type="SUPFAM" id="SSF51735">
    <property type="entry name" value="NAD(P)-binding Rossmann-fold domains"/>
    <property type="match status" value="1"/>
</dbReference>
<dbReference type="NCBIfam" id="NF009828">
    <property type="entry name" value="PRK13303.1-3"/>
    <property type="match status" value="1"/>
</dbReference>
<keyword evidence="2 6" id="KW-0662">Pyridine nucleotide biosynthesis</keyword>